<keyword evidence="1" id="KW-0677">Repeat</keyword>
<name>A0A0D1ZK79_9EURO</name>
<dbReference type="HOGENOM" id="CLU_002341_6_1_1"/>
<sequence length="964" mass="109208">MVLDPVTALGVAGNVLQFVDFGSRVLSTFRDIKANGGLPKIETLDAFTRASLDLTLRLQQCPPSTSRKNAASWEVGILKANERCQRAAKILVNALEKMRRLHGERFGAIRQAFSSVVKEKEISVLARDLDTAKTELTLHLVAYLSAQHDSDLEELLRASKSAETAFLKAVRKDYEDLGGQIGRLKAVVREENSATQKAISDWQSTSGTELARKLAKIAENTRRQVTDEAQMRMLVGLYFVQWGDREAMISKAHKSTFSWIFGDKFTSSLKGATFTDWLENDQPKQGLFYIRGKPGAGKSCLMRYLTTHPQLTASLQGWAGSRKLLLASCFFWRAGTSLQKSLTGMLRSLLYQLLKQEHSLMQIAHPERWHAYYYGQSDLDDWSEQELTASIARLFSLASDSFRFVILVDGLDEYEGTEAQRQNLVNFFVRIASEHDNVKICVSSRPWPVFQEGLKKFSSLNLEDLTRRDVATYVRDHFEEDVHFRELRAVKPTQCDNLQSQIVDKAQGVFLWVILVVRDLLQRLQNGATITNLFKRLDMLPAELDDFFMQIIESIDASERADAGKIFQIVTALPKTHRTVLTLAFTEEEHIDFALHLEAEDLTEQAIHQLISSAKRRLNSRCKGLLEMGAEIKRAGWVDWQVEFLHRTVYDFFCQSQLVRARLNTYTSGSVDVSRYMCNASLVEFLALADTDHLPAMHTEAGEDGIATAVTFLQYASQNDCTSGSAPLSLLSVFRQRIIEKWDPWGLRDCARVVMFNKKFSQWRSVHPFTHWQGDRGSFLGLAVQFSLTRFLRSQLDASVVELGNGWNLDRLLDLALEPVLLFSQERAKPSPEVVALLLQRAQRPLTDSYGRKSQTSFEDKAAKVTSLLARYNKQFPDEKMDVAWADVLALLIDHGLFRRVVPPTVVVGRQVGQITKASAAEFLGTEGRECLRANFEPVQVERLEDLIFRKEYEFVDTGDIPQK</sequence>
<dbReference type="Proteomes" id="UP000054466">
    <property type="component" value="Unassembled WGS sequence"/>
</dbReference>
<dbReference type="PANTHER" id="PTHR10039">
    <property type="entry name" value="AMELOGENIN"/>
    <property type="match status" value="1"/>
</dbReference>
<dbReference type="RefSeq" id="XP_016248617.1">
    <property type="nucleotide sequence ID" value="XM_016395198.1"/>
</dbReference>
<dbReference type="SUPFAM" id="SSF52540">
    <property type="entry name" value="P-loop containing nucleoside triphosphate hydrolases"/>
    <property type="match status" value="1"/>
</dbReference>
<dbReference type="InterPro" id="IPR056884">
    <property type="entry name" value="NPHP3-like_N"/>
</dbReference>
<dbReference type="GeneID" id="27347262"/>
<proteinExistence type="predicted"/>
<evidence type="ECO:0000259" key="3">
    <source>
        <dbReference type="Pfam" id="PF25053"/>
    </source>
</evidence>
<dbReference type="EMBL" id="KN847043">
    <property type="protein sequence ID" value="KIW28401.1"/>
    <property type="molecule type" value="Genomic_DNA"/>
</dbReference>
<organism evidence="4 5">
    <name type="scientific">Cladophialophora immunda</name>
    <dbReference type="NCBI Taxonomy" id="569365"/>
    <lineage>
        <taxon>Eukaryota</taxon>
        <taxon>Fungi</taxon>
        <taxon>Dikarya</taxon>
        <taxon>Ascomycota</taxon>
        <taxon>Pezizomycotina</taxon>
        <taxon>Eurotiomycetes</taxon>
        <taxon>Chaetothyriomycetidae</taxon>
        <taxon>Chaetothyriales</taxon>
        <taxon>Herpotrichiellaceae</taxon>
        <taxon>Cladophialophora</taxon>
    </lineage>
</organism>
<gene>
    <name evidence="4" type="ORF">PV07_08068</name>
</gene>
<evidence type="ECO:0000256" key="1">
    <source>
        <dbReference type="ARBA" id="ARBA00022737"/>
    </source>
</evidence>
<evidence type="ECO:0000259" key="2">
    <source>
        <dbReference type="Pfam" id="PF24883"/>
    </source>
</evidence>
<reference evidence="4 5" key="1">
    <citation type="submission" date="2015-01" db="EMBL/GenBank/DDBJ databases">
        <title>The Genome Sequence of Cladophialophora immunda CBS83496.</title>
        <authorList>
            <consortium name="The Broad Institute Genomics Platform"/>
            <person name="Cuomo C."/>
            <person name="de Hoog S."/>
            <person name="Gorbushina A."/>
            <person name="Stielow B."/>
            <person name="Teixiera M."/>
            <person name="Abouelleil A."/>
            <person name="Chapman S.B."/>
            <person name="Priest M."/>
            <person name="Young S.K."/>
            <person name="Wortman J."/>
            <person name="Nusbaum C."/>
            <person name="Birren B."/>
        </authorList>
    </citation>
    <scope>NUCLEOTIDE SEQUENCE [LARGE SCALE GENOMIC DNA]</scope>
    <source>
        <strain evidence="4 5">CBS 83496</strain>
    </source>
</reference>
<dbReference type="InterPro" id="IPR027417">
    <property type="entry name" value="P-loop_NTPase"/>
</dbReference>
<feature type="domain" description="Nephrocystin 3-like N-terminal" evidence="2">
    <location>
        <begin position="269"/>
        <end position="445"/>
    </location>
</feature>
<dbReference type="STRING" id="569365.A0A0D1ZK79"/>
<dbReference type="Pfam" id="PF24883">
    <property type="entry name" value="NPHP3_N"/>
    <property type="match status" value="1"/>
</dbReference>
<accession>A0A0D1ZK79</accession>
<evidence type="ECO:0000313" key="5">
    <source>
        <dbReference type="Proteomes" id="UP000054466"/>
    </source>
</evidence>
<protein>
    <submittedName>
        <fullName evidence="4">Uncharacterized protein</fullName>
    </submittedName>
</protein>
<dbReference type="PANTHER" id="PTHR10039:SF5">
    <property type="entry name" value="NACHT DOMAIN-CONTAINING PROTEIN"/>
    <property type="match status" value="1"/>
</dbReference>
<dbReference type="Pfam" id="PF25053">
    <property type="entry name" value="DUF7791"/>
    <property type="match status" value="1"/>
</dbReference>
<evidence type="ECO:0000313" key="4">
    <source>
        <dbReference type="EMBL" id="KIW28401.1"/>
    </source>
</evidence>
<dbReference type="InterPro" id="IPR056693">
    <property type="entry name" value="DUF7791"/>
</dbReference>
<dbReference type="VEuPathDB" id="FungiDB:PV07_08068"/>
<feature type="domain" description="DUF7791" evidence="3">
    <location>
        <begin position="554"/>
        <end position="692"/>
    </location>
</feature>
<dbReference type="AlphaFoldDB" id="A0A0D1ZK79"/>
<dbReference type="OrthoDB" id="443402at2759"/>
<keyword evidence="5" id="KW-1185">Reference proteome</keyword>
<dbReference type="Gene3D" id="3.40.50.300">
    <property type="entry name" value="P-loop containing nucleotide triphosphate hydrolases"/>
    <property type="match status" value="1"/>
</dbReference>